<dbReference type="PANTHER" id="PTHR45661">
    <property type="entry name" value="SURFACE ANTIGEN"/>
    <property type="match status" value="1"/>
</dbReference>
<keyword evidence="1" id="KW-0732">Signal</keyword>
<sequence>MNHHSLHITRLLLTLFTALSLHASAGTLGSLTYEIVNGTSVTITDCDEAATGAIVIPETIESLPVTSVDGRAFEGCSQITSISYPSQIQYPPYHYIGCNSLEAFHVAESNTAITSIDGVLFSADMTKIIRYPNARSTTTDYAIPDGVTSFYPYTFLECTGLNSVTIPASLSADTGSESVQQVILSVFKDTSNLQAVHVEEGNLALSSSNGVVFTQDGSGLLFYPPAKPSTSYTVPTGTTYISFLAFNVCPIVESIHFPETVTSIADNAFIRCNNLAEFNIHPDNTTFKSIDGVIFSSDLSELIIFPQGKTGTYSTPTTITRIRSRGFSHCTKVTDITLPEDLQIIGASAFENCTNLTKAYLLGNAPSFFGASPFPTNPTIHYLKGATGFDVAPWTDYNLVEIDTSTYPNAAWLLENQQDHTLSLDEDPNGDGVPLLMEYALGLKAYQNNAPNLPQMEIGETTAGITFQGDTPGINYEVWTSTDLSNWTQTGVTLSTPDANGKRSATIPHSTSPKAFLQLRVSQ</sequence>
<evidence type="ECO:0008006" key="4">
    <source>
        <dbReference type="Google" id="ProtNLM"/>
    </source>
</evidence>
<dbReference type="InterPro" id="IPR053139">
    <property type="entry name" value="Surface_bspA-like"/>
</dbReference>
<dbReference type="EMBL" id="BAABRL010000002">
    <property type="protein sequence ID" value="GAA5494512.1"/>
    <property type="molecule type" value="Genomic_DNA"/>
</dbReference>
<dbReference type="InterPro" id="IPR026906">
    <property type="entry name" value="LRR_5"/>
</dbReference>
<dbReference type="RefSeq" id="WP_346187472.1">
    <property type="nucleotide sequence ID" value="NZ_BAABRL010000002.1"/>
</dbReference>
<feature type="chain" id="PRO_5046454256" description="Leucine-rich repeat domain-containing protein" evidence="1">
    <location>
        <begin position="26"/>
        <end position="523"/>
    </location>
</feature>
<name>A0ABP9V1L0_9BACT</name>
<dbReference type="Pfam" id="PF13306">
    <property type="entry name" value="LRR_5"/>
    <property type="match status" value="3"/>
</dbReference>
<accession>A0ABP9V1L0</accession>
<evidence type="ECO:0000313" key="3">
    <source>
        <dbReference type="Proteomes" id="UP001424741"/>
    </source>
</evidence>
<evidence type="ECO:0000313" key="2">
    <source>
        <dbReference type="EMBL" id="GAA5494512.1"/>
    </source>
</evidence>
<gene>
    <name evidence="2" type="ORF">Rhal01_00674</name>
</gene>
<dbReference type="SUPFAM" id="SSF52058">
    <property type="entry name" value="L domain-like"/>
    <property type="match status" value="1"/>
</dbReference>
<reference evidence="2 3" key="1">
    <citation type="submission" date="2024-02" db="EMBL/GenBank/DDBJ databases">
        <title>Rubritalea halochordaticola NBRC 107102.</title>
        <authorList>
            <person name="Ichikawa N."/>
            <person name="Katano-Makiyama Y."/>
            <person name="Hidaka K."/>
        </authorList>
    </citation>
    <scope>NUCLEOTIDE SEQUENCE [LARGE SCALE GENOMIC DNA]</scope>
    <source>
        <strain evidence="2 3">NBRC 107102</strain>
    </source>
</reference>
<dbReference type="InterPro" id="IPR032675">
    <property type="entry name" value="LRR_dom_sf"/>
</dbReference>
<organism evidence="2 3">
    <name type="scientific">Rubritalea halochordaticola</name>
    <dbReference type="NCBI Taxonomy" id="714537"/>
    <lineage>
        <taxon>Bacteria</taxon>
        <taxon>Pseudomonadati</taxon>
        <taxon>Verrucomicrobiota</taxon>
        <taxon>Verrucomicrobiia</taxon>
        <taxon>Verrucomicrobiales</taxon>
        <taxon>Rubritaleaceae</taxon>
        <taxon>Rubritalea</taxon>
    </lineage>
</organism>
<proteinExistence type="predicted"/>
<comment type="caution">
    <text evidence="2">The sequence shown here is derived from an EMBL/GenBank/DDBJ whole genome shotgun (WGS) entry which is preliminary data.</text>
</comment>
<keyword evidence="3" id="KW-1185">Reference proteome</keyword>
<dbReference type="Proteomes" id="UP001424741">
    <property type="component" value="Unassembled WGS sequence"/>
</dbReference>
<evidence type="ECO:0000256" key="1">
    <source>
        <dbReference type="SAM" id="SignalP"/>
    </source>
</evidence>
<dbReference type="Gene3D" id="3.80.10.10">
    <property type="entry name" value="Ribonuclease Inhibitor"/>
    <property type="match status" value="3"/>
</dbReference>
<feature type="signal peptide" evidence="1">
    <location>
        <begin position="1"/>
        <end position="25"/>
    </location>
</feature>
<protein>
    <recommendedName>
        <fullName evidence="4">Leucine-rich repeat domain-containing protein</fullName>
    </recommendedName>
</protein>
<dbReference type="PANTHER" id="PTHR45661:SF3">
    <property type="entry name" value="IG-LIKE DOMAIN-CONTAINING PROTEIN"/>
    <property type="match status" value="1"/>
</dbReference>